<organism evidence="3 4">
    <name type="scientific">Streptomyces viridosporus (strain ATCC 14672 / DSM 40746 / JCM 4963 / KCTC 9882 / NRRL B-12104 / FH 1290)</name>
    <name type="common">Streptomyces ghanaensis</name>
    <dbReference type="NCBI Taxonomy" id="566461"/>
    <lineage>
        <taxon>Bacteria</taxon>
        <taxon>Bacillati</taxon>
        <taxon>Actinomycetota</taxon>
        <taxon>Actinomycetes</taxon>
        <taxon>Kitasatosporales</taxon>
        <taxon>Streptomycetaceae</taxon>
        <taxon>Streptomyces</taxon>
    </lineage>
</organism>
<evidence type="ECO:0000313" key="3">
    <source>
        <dbReference type="EMBL" id="EFE72511.2"/>
    </source>
</evidence>
<dbReference type="Proteomes" id="UP000003824">
    <property type="component" value="Unassembled WGS sequence"/>
</dbReference>
<feature type="compositionally biased region" description="Low complexity" evidence="1">
    <location>
        <begin position="23"/>
        <end position="49"/>
    </location>
</feature>
<dbReference type="eggNOG" id="ENOG5031DF1">
    <property type="taxonomic scope" value="Bacteria"/>
</dbReference>
<feature type="transmembrane region" description="Helical" evidence="2">
    <location>
        <begin position="67"/>
        <end position="88"/>
    </location>
</feature>
<proteinExistence type="predicted"/>
<protein>
    <submittedName>
        <fullName evidence="3">Predicted protein</fullName>
    </submittedName>
</protein>
<evidence type="ECO:0000313" key="4">
    <source>
        <dbReference type="Proteomes" id="UP000003824"/>
    </source>
</evidence>
<accession>D6AAH6</accession>
<dbReference type="AlphaFoldDB" id="D6AAH6"/>
<dbReference type="EMBL" id="DS999642">
    <property type="protein sequence ID" value="EFE72511.2"/>
    <property type="molecule type" value="Genomic_DNA"/>
</dbReference>
<dbReference type="RefSeq" id="WP_004994223.1">
    <property type="nucleotide sequence ID" value="NZ_DS999642.1"/>
</dbReference>
<sequence>MTTGENDEAARAGAGTGAGTGNETGNETGPGNDDVGGASVPAGAAGADPQGVAARPSWLRRLLRNRAVLASTAAGLVGVLLGAGTVAWRTDTLPLLKPDPCWDSLRDAGVSALFGDRRLEVEEQELRLGPNPASLSYGQCRITSFKGDQARRQAIVRVHTLDGLYGKDGRGWPAEFLSSRMVALGTGLPGMVSASRAWLALPQSCVGRPGRLGAATVVDVALGEHDFDTPSDYDGEDRDAMTRVIVDAANGVIRELGCTGTYRTPEKLPDLPDWDDVQPDAFCGVKGLELPTRYRESLVLNRVGGEGGAARTCDAGHDAHPRIRMSTVVDPTVAGIYSLELRGGGTRVDGTKGDGTISPTRAAYRLSCQTGPVVMAVEDLEPNRDGTTFVRDLLPGYVEAESERLGCGPVKVKLPAP</sequence>
<keyword evidence="2" id="KW-1133">Transmembrane helix</keyword>
<keyword evidence="2" id="KW-0812">Transmembrane</keyword>
<evidence type="ECO:0000256" key="2">
    <source>
        <dbReference type="SAM" id="Phobius"/>
    </source>
</evidence>
<feature type="region of interest" description="Disordered" evidence="1">
    <location>
        <begin position="1"/>
        <end position="51"/>
    </location>
</feature>
<keyword evidence="2" id="KW-0472">Membrane</keyword>
<evidence type="ECO:0000256" key="1">
    <source>
        <dbReference type="SAM" id="MobiDB-lite"/>
    </source>
</evidence>
<gene>
    <name evidence="3" type="ORF">SSFG_07746</name>
</gene>
<reference evidence="4" key="1">
    <citation type="submission" date="2008-12" db="EMBL/GenBank/DDBJ databases">
        <title>Annotation of Streptomyces ghanaensis ATCC 14672.</title>
        <authorList>
            <consortium name="The Broad Institute Genome Sequencing Platform"/>
            <consortium name="Broad Institute Microbial Sequencing Center"/>
            <person name="Fischbach M."/>
            <person name="Ward D."/>
            <person name="Young S."/>
            <person name="Kodira C.D."/>
            <person name="Zeng Q."/>
            <person name="Koehrsen M."/>
            <person name="Godfrey P."/>
            <person name="Alvarado L."/>
            <person name="Berlin A.M."/>
            <person name="Borenstein D."/>
            <person name="Chen Z."/>
            <person name="Engels R."/>
            <person name="Freedman E."/>
            <person name="Gellesch M."/>
            <person name="Goldberg J."/>
            <person name="Griggs A."/>
            <person name="Gujja S."/>
            <person name="Heiman D.I."/>
            <person name="Hepburn T.A."/>
            <person name="Howarth C."/>
            <person name="Jen D."/>
            <person name="Larson L."/>
            <person name="Lewis B."/>
            <person name="Mehta T."/>
            <person name="Park D."/>
            <person name="Pearson M."/>
            <person name="Roberts A."/>
            <person name="Saif S."/>
            <person name="Shea T.D."/>
            <person name="Shenoy N."/>
            <person name="Sisk P."/>
            <person name="Stolte C."/>
            <person name="Sykes S.N."/>
            <person name="Walk T."/>
            <person name="White J."/>
            <person name="Yandava C."/>
            <person name="Straight P."/>
            <person name="Clardy J."/>
            <person name="Hung D."/>
            <person name="Kolter R."/>
            <person name="Mekalanos J."/>
            <person name="Walker S."/>
            <person name="Walsh C.T."/>
            <person name="Wieland B.L.C."/>
            <person name="Ilzarbe M."/>
            <person name="Galagan J."/>
            <person name="Nusbaum C."/>
            <person name="Birren B."/>
        </authorList>
    </citation>
    <scope>NUCLEOTIDE SEQUENCE [LARGE SCALE GENOMIC DNA]</scope>
    <source>
        <strain evidence="4">ATCC 14672 / DSM 40746 / JCM 4963 / KCTC 9882 / NRRL B-12104 / FH 1290</strain>
    </source>
</reference>
<name>D6AAH6_STRV1</name>